<dbReference type="InterPro" id="IPR036388">
    <property type="entry name" value="WH-like_DNA-bd_sf"/>
</dbReference>
<feature type="region of interest" description="Disordered" evidence="1">
    <location>
        <begin position="115"/>
        <end position="141"/>
    </location>
</feature>
<gene>
    <name evidence="2" type="ORF">FJQ54_16005</name>
</gene>
<evidence type="ECO:0000313" key="3">
    <source>
        <dbReference type="Proteomes" id="UP000319897"/>
    </source>
</evidence>
<reference evidence="2 3" key="1">
    <citation type="submission" date="2019-06" db="EMBL/GenBank/DDBJ databases">
        <authorList>
            <person name="Lee I."/>
            <person name="Jang G.I."/>
            <person name="Hwang C.Y."/>
        </authorList>
    </citation>
    <scope>NUCLEOTIDE SEQUENCE [LARGE SCALE GENOMIC DNA]</scope>
    <source>
        <strain evidence="2 3">PAMC 28131</strain>
    </source>
</reference>
<keyword evidence="3" id="KW-1185">Reference proteome</keyword>
<dbReference type="Proteomes" id="UP000319897">
    <property type="component" value="Unassembled WGS sequence"/>
</dbReference>
<dbReference type="AlphaFoldDB" id="A0A501XE46"/>
<comment type="caution">
    <text evidence="2">The sequence shown here is derived from an EMBL/GenBank/DDBJ whole genome shotgun (WGS) entry which is preliminary data.</text>
</comment>
<dbReference type="RefSeq" id="WP_140929416.1">
    <property type="nucleotide sequence ID" value="NZ_VFSU01000034.1"/>
</dbReference>
<evidence type="ECO:0000313" key="2">
    <source>
        <dbReference type="EMBL" id="TPE58564.1"/>
    </source>
</evidence>
<organism evidence="2 3">
    <name type="scientific">Sandaracinobacter neustonicus</name>
    <dbReference type="NCBI Taxonomy" id="1715348"/>
    <lineage>
        <taxon>Bacteria</taxon>
        <taxon>Pseudomonadati</taxon>
        <taxon>Pseudomonadota</taxon>
        <taxon>Alphaproteobacteria</taxon>
        <taxon>Sphingomonadales</taxon>
        <taxon>Sphingosinicellaceae</taxon>
        <taxon>Sandaracinobacter</taxon>
    </lineage>
</organism>
<dbReference type="EMBL" id="VFSU01000034">
    <property type="protein sequence ID" value="TPE58564.1"/>
    <property type="molecule type" value="Genomic_DNA"/>
</dbReference>
<protein>
    <submittedName>
        <fullName evidence="2">Helix-turn-helix domain-containing protein</fullName>
    </submittedName>
</protein>
<accession>A0A501XE46</accession>
<dbReference type="Pfam" id="PF13730">
    <property type="entry name" value="HTH_36"/>
    <property type="match status" value="1"/>
</dbReference>
<dbReference type="Gene3D" id="1.10.10.10">
    <property type="entry name" value="Winged helix-like DNA-binding domain superfamily/Winged helix DNA-binding domain"/>
    <property type="match status" value="1"/>
</dbReference>
<sequence>MSIRLMNIAWESEMSGNDKLVLLALADWANDDGYCWPSIPKLCFKTRASERTVQSIIKRLVDAGHVTRQERPGRGCMYLVHPRNSCTPADSAPPQVLPPTPAEVAGNTFKNHHRIPLTPFPAAERRSRQERAKPPPDEPICTEVAGESAEAAEFRRQALTVIGEGAYRNLLQPCQAMRVGEHLLLLVPSETLRRVILNRQQELGRIAIATGFAGLRAQTLPSGTQAVTHSRAASDGSFAGGPL</sequence>
<feature type="region of interest" description="Disordered" evidence="1">
    <location>
        <begin position="221"/>
        <end position="243"/>
    </location>
</feature>
<dbReference type="OrthoDB" id="7572533at2"/>
<name>A0A501XE46_9SPHN</name>
<proteinExistence type="predicted"/>
<evidence type="ECO:0000256" key="1">
    <source>
        <dbReference type="SAM" id="MobiDB-lite"/>
    </source>
</evidence>
<feature type="compositionally biased region" description="Basic and acidic residues" evidence="1">
    <location>
        <begin position="123"/>
        <end position="136"/>
    </location>
</feature>